<feature type="region of interest" description="Disordered" evidence="1">
    <location>
        <begin position="1"/>
        <end position="20"/>
    </location>
</feature>
<evidence type="ECO:0000313" key="4">
    <source>
        <dbReference type="Proteomes" id="UP000054485"/>
    </source>
</evidence>
<dbReference type="AlphaFoldDB" id="A0A0D0A456"/>
<evidence type="ECO:0000256" key="1">
    <source>
        <dbReference type="SAM" id="MobiDB-lite"/>
    </source>
</evidence>
<proteinExistence type="predicted"/>
<dbReference type="STRING" id="930992.A0A0D0A456"/>
<keyword evidence="2" id="KW-0812">Transmembrane</keyword>
<feature type="transmembrane region" description="Helical" evidence="2">
    <location>
        <begin position="155"/>
        <end position="173"/>
    </location>
</feature>
<protein>
    <submittedName>
        <fullName evidence="3">Uncharacterized protein</fullName>
    </submittedName>
</protein>
<keyword evidence="2" id="KW-1133">Transmembrane helix</keyword>
<name>A0A0D0A456_9AGAM</name>
<organism evidence="3 4">
    <name type="scientific">Suillus luteus UH-Slu-Lm8-n1</name>
    <dbReference type="NCBI Taxonomy" id="930992"/>
    <lineage>
        <taxon>Eukaryota</taxon>
        <taxon>Fungi</taxon>
        <taxon>Dikarya</taxon>
        <taxon>Basidiomycota</taxon>
        <taxon>Agaricomycotina</taxon>
        <taxon>Agaricomycetes</taxon>
        <taxon>Agaricomycetidae</taxon>
        <taxon>Boletales</taxon>
        <taxon>Suillineae</taxon>
        <taxon>Suillaceae</taxon>
        <taxon>Suillus</taxon>
    </lineage>
</organism>
<accession>A0A0D0A456</accession>
<sequence length="175" mass="19191">MDEKSEDLPHFSARATALLPHVSITTSDDLQEDSEDEKFHDALDILPSLDVQDNPLPDLPSRNRSLPPIATALDPTQDSRSTPPHACAHPAIDSEAHELPVCHPWSLRVASSVPAPPSSPLHHPRSRAYRAVPEFDIALMMQLRPGRGVGADPAWMVRFLMAIFGWFAVALTGNQ</sequence>
<dbReference type="Proteomes" id="UP000054485">
    <property type="component" value="Unassembled WGS sequence"/>
</dbReference>
<reference evidence="4" key="2">
    <citation type="submission" date="2015-01" db="EMBL/GenBank/DDBJ databases">
        <title>Evolutionary Origins and Diversification of the Mycorrhizal Mutualists.</title>
        <authorList>
            <consortium name="DOE Joint Genome Institute"/>
            <consortium name="Mycorrhizal Genomics Consortium"/>
            <person name="Kohler A."/>
            <person name="Kuo A."/>
            <person name="Nagy L.G."/>
            <person name="Floudas D."/>
            <person name="Copeland A."/>
            <person name="Barry K.W."/>
            <person name="Cichocki N."/>
            <person name="Veneault-Fourrey C."/>
            <person name="LaButti K."/>
            <person name="Lindquist E.A."/>
            <person name="Lipzen A."/>
            <person name="Lundell T."/>
            <person name="Morin E."/>
            <person name="Murat C."/>
            <person name="Riley R."/>
            <person name="Ohm R."/>
            <person name="Sun H."/>
            <person name="Tunlid A."/>
            <person name="Henrissat B."/>
            <person name="Grigoriev I.V."/>
            <person name="Hibbett D.S."/>
            <person name="Martin F."/>
        </authorList>
    </citation>
    <scope>NUCLEOTIDE SEQUENCE [LARGE SCALE GENOMIC DNA]</scope>
    <source>
        <strain evidence="4">UH-Slu-Lm8-n1</strain>
    </source>
</reference>
<keyword evidence="2" id="KW-0472">Membrane</keyword>
<dbReference type="InParanoid" id="A0A0D0A456"/>
<dbReference type="HOGENOM" id="CLU_1533575_0_0_1"/>
<reference evidence="3 4" key="1">
    <citation type="submission" date="2014-04" db="EMBL/GenBank/DDBJ databases">
        <authorList>
            <consortium name="DOE Joint Genome Institute"/>
            <person name="Kuo A."/>
            <person name="Ruytinx J."/>
            <person name="Rineau F."/>
            <person name="Colpaert J."/>
            <person name="Kohler A."/>
            <person name="Nagy L.G."/>
            <person name="Floudas D."/>
            <person name="Copeland A."/>
            <person name="Barry K.W."/>
            <person name="Cichocki N."/>
            <person name="Veneault-Fourrey C."/>
            <person name="LaButti K."/>
            <person name="Lindquist E.A."/>
            <person name="Lipzen A."/>
            <person name="Lundell T."/>
            <person name="Morin E."/>
            <person name="Murat C."/>
            <person name="Sun H."/>
            <person name="Tunlid A."/>
            <person name="Henrissat B."/>
            <person name="Grigoriev I.V."/>
            <person name="Hibbett D.S."/>
            <person name="Martin F."/>
            <person name="Nordberg H.P."/>
            <person name="Cantor M.N."/>
            <person name="Hua S.X."/>
        </authorList>
    </citation>
    <scope>NUCLEOTIDE SEQUENCE [LARGE SCALE GENOMIC DNA]</scope>
    <source>
        <strain evidence="3 4">UH-Slu-Lm8-n1</strain>
    </source>
</reference>
<evidence type="ECO:0000313" key="3">
    <source>
        <dbReference type="EMBL" id="KIK36431.1"/>
    </source>
</evidence>
<evidence type="ECO:0000256" key="2">
    <source>
        <dbReference type="SAM" id="Phobius"/>
    </source>
</evidence>
<keyword evidence="4" id="KW-1185">Reference proteome</keyword>
<gene>
    <name evidence="3" type="ORF">CY34DRAFT_94413</name>
</gene>
<dbReference type="EMBL" id="KN835530">
    <property type="protein sequence ID" value="KIK36431.1"/>
    <property type="molecule type" value="Genomic_DNA"/>
</dbReference>
<dbReference type="OrthoDB" id="2686083at2759"/>